<evidence type="ECO:0008006" key="3">
    <source>
        <dbReference type="Google" id="ProtNLM"/>
    </source>
</evidence>
<sequence length="157" mass="17651">MGVNRPFNRIHDIGVTIYPEKAKDGDSSLEDDFYASEIDDLDDQYVKDVYRSGNKETEAVLCCAGCFTPICYQCHFNGSKFTSSHACNVFIEGTEVEGDEFTDKITNKRGSVEDSDLQTSVLRKDRRNVNCEECCSTVATLDESGTYRFKNIIANRP</sequence>
<dbReference type="RefSeq" id="XP_004833607.1">
    <property type="nucleotide sequence ID" value="XM_004833550.1"/>
</dbReference>
<dbReference type="InterPro" id="IPR019370">
    <property type="entry name" value="E2F-assoc_phosphoprotein"/>
</dbReference>
<reference evidence="1 2" key="1">
    <citation type="journal article" date="2012" name="BMC Genomics">
        <title>Comparative genomic analysis and phylogenetic position of Theileria equi.</title>
        <authorList>
            <person name="Kappmeyer L.S."/>
            <person name="Thiagarajan M."/>
            <person name="Herndon D.R."/>
            <person name="Ramsay J.D."/>
            <person name="Caler E."/>
            <person name="Djikeng A."/>
            <person name="Gillespie J.J."/>
            <person name="Lau A.O."/>
            <person name="Roalson E.H."/>
            <person name="Silva J.C."/>
            <person name="Silva M.G."/>
            <person name="Suarez C.E."/>
            <person name="Ueti M.W."/>
            <person name="Nene V.M."/>
            <person name="Mealey R.H."/>
            <person name="Knowles D.P."/>
            <person name="Brayton K.A."/>
        </authorList>
    </citation>
    <scope>NUCLEOTIDE SEQUENCE [LARGE SCALE GENOMIC DNA]</scope>
    <source>
        <strain evidence="1 2">WA</strain>
    </source>
</reference>
<comment type="caution">
    <text evidence="1">The sequence shown here is derived from an EMBL/GenBank/DDBJ whole genome shotgun (WGS) entry which is preliminary data.</text>
</comment>
<protein>
    <recommendedName>
        <fullName evidence="3">E2F-associated phosphoprotein</fullName>
    </recommendedName>
</protein>
<dbReference type="VEuPathDB" id="PiroplasmaDB:BEWA_041930"/>
<name>L1LFW7_THEEQ</name>
<evidence type="ECO:0000313" key="2">
    <source>
        <dbReference type="Proteomes" id="UP000031512"/>
    </source>
</evidence>
<organism evidence="1 2">
    <name type="scientific">Theileria equi strain WA</name>
    <dbReference type="NCBI Taxonomy" id="1537102"/>
    <lineage>
        <taxon>Eukaryota</taxon>
        <taxon>Sar</taxon>
        <taxon>Alveolata</taxon>
        <taxon>Apicomplexa</taxon>
        <taxon>Aconoidasida</taxon>
        <taxon>Piroplasmida</taxon>
        <taxon>Theileriidae</taxon>
        <taxon>Theileria</taxon>
    </lineage>
</organism>
<evidence type="ECO:0000313" key="1">
    <source>
        <dbReference type="EMBL" id="EKX74155.1"/>
    </source>
</evidence>
<dbReference type="PANTHER" id="PTHR15967:SF0">
    <property type="entry name" value="E2F-ASSOCIATED PHOSPHOPROTEIN"/>
    <property type="match status" value="1"/>
</dbReference>
<keyword evidence="2" id="KW-1185">Reference proteome</keyword>
<dbReference type="Proteomes" id="UP000031512">
    <property type="component" value="Unassembled WGS sequence"/>
</dbReference>
<gene>
    <name evidence="1" type="ORF">BEWA_041930</name>
</gene>
<dbReference type="Pfam" id="PF10238">
    <property type="entry name" value="Eapp_C"/>
    <property type="match status" value="1"/>
</dbReference>
<dbReference type="PANTHER" id="PTHR15967">
    <property type="entry name" value="E2F-ASSOCIATED PHOSPHOPROTEIN"/>
    <property type="match status" value="1"/>
</dbReference>
<dbReference type="STRING" id="1537102.L1LFW7"/>
<dbReference type="GeneID" id="15807603"/>
<dbReference type="KEGG" id="beq:BEWA_041930"/>
<dbReference type="EMBL" id="ACOU01000002">
    <property type="protein sequence ID" value="EKX74155.1"/>
    <property type="molecule type" value="Genomic_DNA"/>
</dbReference>
<dbReference type="AlphaFoldDB" id="L1LFW7"/>
<dbReference type="GO" id="GO:0005634">
    <property type="term" value="C:nucleus"/>
    <property type="evidence" value="ECO:0007669"/>
    <property type="project" value="TreeGrafter"/>
</dbReference>
<dbReference type="OrthoDB" id="122464at2759"/>
<accession>L1LFW7</accession>
<proteinExistence type="predicted"/>
<dbReference type="eggNOG" id="KOG3395">
    <property type="taxonomic scope" value="Eukaryota"/>
</dbReference>